<proteinExistence type="predicted"/>
<accession>A0A0U5FUE8</accession>
<feature type="signal peptide" evidence="2">
    <location>
        <begin position="1"/>
        <end position="20"/>
    </location>
</feature>
<dbReference type="Proteomes" id="UP000054771">
    <property type="component" value="Unassembled WGS sequence"/>
</dbReference>
<dbReference type="EMBL" id="CDMC01000003">
    <property type="protein sequence ID" value="CEL03120.1"/>
    <property type="molecule type" value="Genomic_DNA"/>
</dbReference>
<feature type="chain" id="PRO_5006857301" evidence="2">
    <location>
        <begin position="21"/>
        <end position="100"/>
    </location>
</feature>
<feature type="compositionally biased region" description="Pro residues" evidence="1">
    <location>
        <begin position="86"/>
        <end position="100"/>
    </location>
</feature>
<evidence type="ECO:0000313" key="4">
    <source>
        <dbReference type="Proteomes" id="UP000054771"/>
    </source>
</evidence>
<sequence>MLSTIPLLFTLTLLSATATAAPTPQSAEQGEPIIMGKNCPDRESLCHELCHTYTQTSRDICYDSCYTDYAIDCGDVYETDAQAPNRPEPSPPQDGPASDP</sequence>
<keyword evidence="4" id="KW-1185">Reference proteome</keyword>
<evidence type="ECO:0000256" key="2">
    <source>
        <dbReference type="SAM" id="SignalP"/>
    </source>
</evidence>
<dbReference type="AlphaFoldDB" id="A0A0U5FUE8"/>
<gene>
    <name evidence="3" type="ORF">ASPCAL04277</name>
</gene>
<name>A0A0U5FUE8_ASPCI</name>
<organism evidence="3 4">
    <name type="scientific">Aspergillus calidoustus</name>
    <dbReference type="NCBI Taxonomy" id="454130"/>
    <lineage>
        <taxon>Eukaryota</taxon>
        <taxon>Fungi</taxon>
        <taxon>Dikarya</taxon>
        <taxon>Ascomycota</taxon>
        <taxon>Pezizomycotina</taxon>
        <taxon>Eurotiomycetes</taxon>
        <taxon>Eurotiomycetidae</taxon>
        <taxon>Eurotiales</taxon>
        <taxon>Aspergillaceae</taxon>
        <taxon>Aspergillus</taxon>
        <taxon>Aspergillus subgen. Nidulantes</taxon>
    </lineage>
</organism>
<evidence type="ECO:0000313" key="3">
    <source>
        <dbReference type="EMBL" id="CEL03120.1"/>
    </source>
</evidence>
<feature type="region of interest" description="Disordered" evidence="1">
    <location>
        <begin position="79"/>
        <end position="100"/>
    </location>
</feature>
<reference evidence="4" key="1">
    <citation type="journal article" date="2016" name="Genome Announc.">
        <title>Draft genome sequences of fungus Aspergillus calidoustus.</title>
        <authorList>
            <person name="Horn F."/>
            <person name="Linde J."/>
            <person name="Mattern D.J."/>
            <person name="Walther G."/>
            <person name="Guthke R."/>
            <person name="Scherlach K."/>
            <person name="Martin K."/>
            <person name="Brakhage A.A."/>
            <person name="Petzke L."/>
            <person name="Valiante V."/>
        </authorList>
    </citation>
    <scope>NUCLEOTIDE SEQUENCE [LARGE SCALE GENOMIC DNA]</scope>
    <source>
        <strain evidence="4">SF006504</strain>
    </source>
</reference>
<protein>
    <submittedName>
        <fullName evidence="3">Uncharacterized protein</fullName>
    </submittedName>
</protein>
<evidence type="ECO:0000256" key="1">
    <source>
        <dbReference type="SAM" id="MobiDB-lite"/>
    </source>
</evidence>
<keyword evidence="2" id="KW-0732">Signal</keyword>